<dbReference type="GO" id="GO:0006000">
    <property type="term" value="P:fructose metabolic process"/>
    <property type="evidence" value="ECO:0007669"/>
    <property type="project" value="TreeGrafter"/>
</dbReference>
<dbReference type="GO" id="GO:0005829">
    <property type="term" value="C:cytosol"/>
    <property type="evidence" value="ECO:0007669"/>
    <property type="project" value="TreeGrafter"/>
</dbReference>
<accession>A0A1F7HJ39</accession>
<keyword evidence="8 12" id="KW-0119">Carbohydrate metabolism</keyword>
<dbReference type="SUPFAM" id="SSF56655">
    <property type="entry name" value="Carbohydrate phosphatase"/>
    <property type="match status" value="1"/>
</dbReference>
<evidence type="ECO:0000259" key="14">
    <source>
        <dbReference type="Pfam" id="PF00316"/>
    </source>
</evidence>
<dbReference type="NCBIfam" id="NF006778">
    <property type="entry name" value="PRK09293.1-1"/>
    <property type="match status" value="1"/>
</dbReference>
<dbReference type="InterPro" id="IPR028343">
    <property type="entry name" value="FBPtase"/>
</dbReference>
<dbReference type="GO" id="GO:0006002">
    <property type="term" value="P:fructose 6-phosphate metabolic process"/>
    <property type="evidence" value="ECO:0007669"/>
    <property type="project" value="TreeGrafter"/>
</dbReference>
<dbReference type="PIRSF" id="PIRSF500210">
    <property type="entry name" value="FBPtase"/>
    <property type="match status" value="1"/>
</dbReference>
<comment type="subcellular location">
    <subcellularLocation>
        <location evidence="12">Cytoplasm</location>
    </subcellularLocation>
</comment>
<comment type="cofactor">
    <cofactor evidence="12">
        <name>Mg(2+)</name>
        <dbReference type="ChEBI" id="CHEBI:18420"/>
    </cofactor>
    <text evidence="12">Binds 2 magnesium ions per subunit.</text>
</comment>
<evidence type="ECO:0000256" key="1">
    <source>
        <dbReference type="ARBA" id="ARBA00001273"/>
    </source>
</evidence>
<name>A0A1F7HJ39_9BACT</name>
<keyword evidence="5 12" id="KW-0479">Metal-binding</keyword>
<dbReference type="AlphaFoldDB" id="A0A1F7HJ39"/>
<feature type="binding site" evidence="12">
    <location>
        <position position="112"/>
    </location>
    <ligand>
        <name>Mg(2+)</name>
        <dbReference type="ChEBI" id="CHEBI:18420"/>
        <label>2</label>
    </ligand>
</feature>
<feature type="binding site" evidence="12">
    <location>
        <position position="112"/>
    </location>
    <ligand>
        <name>Mg(2+)</name>
        <dbReference type="ChEBI" id="CHEBI:18420"/>
        <label>1</label>
    </ligand>
</feature>
<evidence type="ECO:0000256" key="2">
    <source>
        <dbReference type="ARBA" id="ARBA00010941"/>
    </source>
</evidence>
<gene>
    <name evidence="12" type="primary">fbp</name>
    <name evidence="16" type="ORF">A3F29_04680</name>
</gene>
<dbReference type="PIRSF" id="PIRSF000904">
    <property type="entry name" value="FBPtase_SBPase"/>
    <property type="match status" value="1"/>
</dbReference>
<dbReference type="PANTHER" id="PTHR11556:SF35">
    <property type="entry name" value="SEDOHEPTULOSE-1,7-BISPHOSPHATASE, CHLOROPLASTIC"/>
    <property type="match status" value="1"/>
</dbReference>
<comment type="caution">
    <text evidence="12">Lacks conserved residue(s) required for the propagation of feature annotation.</text>
</comment>
<evidence type="ECO:0000259" key="15">
    <source>
        <dbReference type="Pfam" id="PF18913"/>
    </source>
</evidence>
<dbReference type="GO" id="GO:0006094">
    <property type="term" value="P:gluconeogenesis"/>
    <property type="evidence" value="ECO:0007669"/>
    <property type="project" value="UniProtKB-UniRule"/>
</dbReference>
<feature type="binding site" evidence="12">
    <location>
        <begin position="115"/>
        <end position="118"/>
    </location>
    <ligand>
        <name>substrate</name>
    </ligand>
</feature>
<comment type="catalytic activity">
    <reaction evidence="1 12">
        <text>beta-D-fructose 1,6-bisphosphate + H2O = beta-D-fructose 6-phosphate + phosphate</text>
        <dbReference type="Rhea" id="RHEA:11064"/>
        <dbReference type="ChEBI" id="CHEBI:15377"/>
        <dbReference type="ChEBI" id="CHEBI:32966"/>
        <dbReference type="ChEBI" id="CHEBI:43474"/>
        <dbReference type="ChEBI" id="CHEBI:57634"/>
        <dbReference type="EC" id="3.1.3.11"/>
    </reaction>
</comment>
<keyword evidence="4 12" id="KW-0963">Cytoplasm</keyword>
<feature type="binding site" evidence="12">
    <location>
        <position position="93"/>
    </location>
    <ligand>
        <name>Mg(2+)</name>
        <dbReference type="ChEBI" id="CHEBI:18420"/>
        <label>1</label>
    </ligand>
</feature>
<dbReference type="EMBL" id="MFZV01000016">
    <property type="protein sequence ID" value="OGK31231.1"/>
    <property type="molecule type" value="Genomic_DNA"/>
</dbReference>
<dbReference type="PANTHER" id="PTHR11556">
    <property type="entry name" value="FRUCTOSE-1,6-BISPHOSPHATASE-RELATED"/>
    <property type="match status" value="1"/>
</dbReference>
<comment type="pathway">
    <text evidence="9">Carbohydrate biosynthesis.</text>
</comment>
<dbReference type="Proteomes" id="UP000177199">
    <property type="component" value="Unassembled WGS sequence"/>
</dbReference>
<evidence type="ECO:0000313" key="16">
    <source>
        <dbReference type="EMBL" id="OGK31231.1"/>
    </source>
</evidence>
<dbReference type="GO" id="GO:0000287">
    <property type="term" value="F:magnesium ion binding"/>
    <property type="evidence" value="ECO:0007669"/>
    <property type="project" value="UniProtKB-UniRule"/>
</dbReference>
<dbReference type="HAMAP" id="MF_01855">
    <property type="entry name" value="FBPase_class1"/>
    <property type="match status" value="1"/>
</dbReference>
<dbReference type="InterPro" id="IPR033391">
    <property type="entry name" value="FBPase_N"/>
</dbReference>
<dbReference type="GO" id="GO:0042132">
    <property type="term" value="F:fructose 1,6-bisphosphate 1-phosphatase activity"/>
    <property type="evidence" value="ECO:0007669"/>
    <property type="project" value="UniProtKB-UniRule"/>
</dbReference>
<feature type="binding site" evidence="12">
    <location>
        <position position="256"/>
    </location>
    <ligand>
        <name>substrate</name>
    </ligand>
</feature>
<evidence type="ECO:0000256" key="9">
    <source>
        <dbReference type="ARBA" id="ARBA00024331"/>
    </source>
</evidence>
<dbReference type="Gene3D" id="3.30.540.10">
    <property type="entry name" value="Fructose-1,6-Bisphosphatase, subunit A, domain 1"/>
    <property type="match status" value="1"/>
</dbReference>
<proteinExistence type="inferred from homology"/>
<keyword evidence="6 12" id="KW-0378">Hydrolase</keyword>
<dbReference type="GO" id="GO:0005986">
    <property type="term" value="P:sucrose biosynthetic process"/>
    <property type="evidence" value="ECO:0007669"/>
    <property type="project" value="TreeGrafter"/>
</dbReference>
<keyword evidence="7 12" id="KW-0460">Magnesium</keyword>
<dbReference type="InterPro" id="IPR000146">
    <property type="entry name" value="FBPase_class-1"/>
</dbReference>
<evidence type="ECO:0000313" key="17">
    <source>
        <dbReference type="Proteomes" id="UP000177199"/>
    </source>
</evidence>
<evidence type="ECO:0000256" key="11">
    <source>
        <dbReference type="ARBA" id="ARBA00081210"/>
    </source>
</evidence>
<evidence type="ECO:0000256" key="12">
    <source>
        <dbReference type="HAMAP-Rule" id="MF_01855"/>
    </source>
</evidence>
<reference evidence="16 17" key="1">
    <citation type="journal article" date="2016" name="Nat. Commun.">
        <title>Thousands of microbial genomes shed light on interconnected biogeochemical processes in an aquifer system.</title>
        <authorList>
            <person name="Anantharaman K."/>
            <person name="Brown C.T."/>
            <person name="Hug L.A."/>
            <person name="Sharon I."/>
            <person name="Castelle C.J."/>
            <person name="Probst A.J."/>
            <person name="Thomas B.C."/>
            <person name="Singh A."/>
            <person name="Wilkins M.J."/>
            <person name="Karaoz U."/>
            <person name="Brodie E.L."/>
            <person name="Williams K.H."/>
            <person name="Hubbard S.S."/>
            <person name="Banfield J.F."/>
        </authorList>
    </citation>
    <scope>NUCLEOTIDE SEQUENCE [LARGE SCALE GENOMIC DNA]</scope>
</reference>
<evidence type="ECO:0000256" key="3">
    <source>
        <dbReference type="ARBA" id="ARBA00013093"/>
    </source>
</evidence>
<dbReference type="Gene3D" id="3.40.190.80">
    <property type="match status" value="1"/>
</dbReference>
<dbReference type="FunFam" id="3.30.540.10:FF:000002">
    <property type="entry name" value="Fructose-1,6-bisphosphatase class 1"/>
    <property type="match status" value="1"/>
</dbReference>
<feature type="binding site" evidence="12">
    <location>
        <position position="199"/>
    </location>
    <ligand>
        <name>substrate</name>
    </ligand>
</feature>
<evidence type="ECO:0000256" key="5">
    <source>
        <dbReference type="ARBA" id="ARBA00022723"/>
    </source>
</evidence>
<dbReference type="Pfam" id="PF18913">
    <property type="entry name" value="FBPase_C"/>
    <property type="match status" value="1"/>
</dbReference>
<dbReference type="GO" id="GO:0030388">
    <property type="term" value="P:fructose 1,6-bisphosphate metabolic process"/>
    <property type="evidence" value="ECO:0007669"/>
    <property type="project" value="TreeGrafter"/>
</dbReference>
<feature type="binding site" evidence="12">
    <location>
        <position position="262"/>
    </location>
    <ligand>
        <name>Mg(2+)</name>
        <dbReference type="ChEBI" id="CHEBI:18420"/>
        <label>2</label>
    </ligand>
</feature>
<organism evidence="16 17">
    <name type="scientific">Candidatus Roizmanbacteria bacterium RIFCSPHIGHO2_12_FULL_33_9</name>
    <dbReference type="NCBI Taxonomy" id="1802045"/>
    <lineage>
        <taxon>Bacteria</taxon>
        <taxon>Candidatus Roizmaniibacteriota</taxon>
    </lineage>
</organism>
<sequence length="315" mass="35463">MASRWITLTEHILKEERKIPSATGRLTLILNQIAEASKIIASHVKKSGLVDIQGKTGHVNIYQEEVQKLDTFSNDLLTDLLTELGYINMIASEEIEKPIILNNKGEYSIFFDPLDGSSNIDTNINIGTIFSIYKNADNKLQKGRNQVASGYVIYGSSVMFIYTCNELVNGFTLDPSIGSFLLSHPDIKVPETTDQYSINEGNFDFYDDKLKNYLSDLKKIPYRLRWVASMVADIHRILIKGGIFMYPSDKNSPDGKLRLMFEVNPLSLIVERAGGKSYSKKGSPLDISPSDLHQRVPIIMGSRSEVEKYIKLQDN</sequence>
<dbReference type="InterPro" id="IPR044015">
    <property type="entry name" value="FBPase_C_dom"/>
</dbReference>
<feature type="binding site" evidence="12">
    <location>
        <position position="115"/>
    </location>
    <ligand>
        <name>Mg(2+)</name>
        <dbReference type="ChEBI" id="CHEBI:18420"/>
        <label>2</label>
    </ligand>
</feature>
<comment type="similarity">
    <text evidence="2 12 13">Belongs to the FBPase class 1 family.</text>
</comment>
<protein>
    <recommendedName>
        <fullName evidence="10 12">Fructose-1,6-bisphosphatase class 1</fullName>
        <shortName evidence="12">FBPase class 1</shortName>
        <ecNumber evidence="3 12">3.1.3.11</ecNumber>
    </recommendedName>
    <alternativeName>
        <fullName evidence="11 12">D-fructose-1,6-bisphosphate 1-phosphohydrolase class 1</fullName>
    </alternativeName>
</protein>
<evidence type="ECO:0000256" key="13">
    <source>
        <dbReference type="RuleBase" id="RU000508"/>
    </source>
</evidence>
<feature type="domain" description="Fructose-1-6-bisphosphatase class I N-terminal" evidence="14">
    <location>
        <begin position="6"/>
        <end position="185"/>
    </location>
</feature>
<comment type="subunit">
    <text evidence="12">Homotetramer.</text>
</comment>
<evidence type="ECO:0000256" key="7">
    <source>
        <dbReference type="ARBA" id="ARBA00022842"/>
    </source>
</evidence>
<evidence type="ECO:0000256" key="8">
    <source>
        <dbReference type="ARBA" id="ARBA00023277"/>
    </source>
</evidence>
<dbReference type="Pfam" id="PF00316">
    <property type="entry name" value="FBPase"/>
    <property type="match status" value="1"/>
</dbReference>
<dbReference type="PRINTS" id="PR00115">
    <property type="entry name" value="F16BPHPHTASE"/>
</dbReference>
<dbReference type="EC" id="3.1.3.11" evidence="3 12"/>
<feature type="domain" description="Fructose-1-6-bisphosphatase class 1 C-terminal" evidence="15">
    <location>
        <begin position="189"/>
        <end position="312"/>
    </location>
</feature>
<evidence type="ECO:0000256" key="10">
    <source>
        <dbReference type="ARBA" id="ARBA00072069"/>
    </source>
</evidence>
<evidence type="ECO:0000256" key="4">
    <source>
        <dbReference type="ARBA" id="ARBA00022490"/>
    </source>
</evidence>
<feature type="binding site" evidence="12">
    <location>
        <position position="114"/>
    </location>
    <ligand>
        <name>Mg(2+)</name>
        <dbReference type="ChEBI" id="CHEBI:18420"/>
        <label>1</label>
    </ligand>
</feature>
<evidence type="ECO:0000256" key="6">
    <source>
        <dbReference type="ARBA" id="ARBA00022801"/>
    </source>
</evidence>
<dbReference type="CDD" id="cd00354">
    <property type="entry name" value="FBPase"/>
    <property type="match status" value="1"/>
</dbReference>
<comment type="caution">
    <text evidence="16">The sequence shown here is derived from an EMBL/GenBank/DDBJ whole genome shotgun (WGS) entry which is preliminary data.</text>
</comment>